<dbReference type="Pfam" id="PF03699">
    <property type="entry name" value="UPF0182"/>
    <property type="match status" value="1"/>
</dbReference>
<reference evidence="6 7" key="1">
    <citation type="submission" date="2017-04" db="EMBL/GenBank/DDBJ databases">
        <authorList>
            <person name="Afonso C.L."/>
            <person name="Miller P.J."/>
            <person name="Scott M.A."/>
            <person name="Spackman E."/>
            <person name="Goraichik I."/>
            <person name="Dimitrov K.M."/>
            <person name="Suarez D.L."/>
            <person name="Swayne D.E."/>
        </authorList>
    </citation>
    <scope>NUCLEOTIDE SEQUENCE [LARGE SCALE GENOMIC DNA]</scope>
    <source>
        <strain evidence="6 7">DSM 11270</strain>
    </source>
</reference>
<feature type="transmembrane region" description="Helical" evidence="5">
    <location>
        <begin position="50"/>
        <end position="72"/>
    </location>
</feature>
<keyword evidence="4 5" id="KW-0472">Membrane</keyword>
<keyword evidence="1" id="KW-1003">Cell membrane</keyword>
<sequence>MNIRKLKVLLYLPLAIIILSFIPKIVNLWIDFLWFTEVGYKGVFLKTLLLKSVISIGSFLITFIVISLTLSLRSKNKPKTKVIDNEDVIEIKPSGNKNNYSIIFAISFIVSLLFSLVVSTSLWDQLLLFLNQVPFGLSDPVFNKDLSFYTFNLNFYETIYSFVFYFSF</sequence>
<evidence type="ECO:0000256" key="3">
    <source>
        <dbReference type="ARBA" id="ARBA00022989"/>
    </source>
</evidence>
<keyword evidence="2 5" id="KW-0812">Transmembrane</keyword>
<feature type="transmembrane region" description="Helical" evidence="5">
    <location>
        <begin position="146"/>
        <end position="166"/>
    </location>
</feature>
<evidence type="ECO:0000313" key="7">
    <source>
        <dbReference type="Proteomes" id="UP000192731"/>
    </source>
</evidence>
<feature type="transmembrane region" description="Helical" evidence="5">
    <location>
        <begin position="9"/>
        <end position="30"/>
    </location>
</feature>
<dbReference type="PANTHER" id="PTHR39344">
    <property type="entry name" value="UPF0182 PROTEIN SLL1060"/>
    <property type="match status" value="1"/>
</dbReference>
<dbReference type="PANTHER" id="PTHR39344:SF1">
    <property type="entry name" value="UPF0182 PROTEIN SLL1060"/>
    <property type="match status" value="1"/>
</dbReference>
<evidence type="ECO:0000256" key="4">
    <source>
        <dbReference type="ARBA" id="ARBA00023136"/>
    </source>
</evidence>
<accession>A0A1W1VS19</accession>
<dbReference type="Proteomes" id="UP000192731">
    <property type="component" value="Unassembled WGS sequence"/>
</dbReference>
<dbReference type="InterPro" id="IPR005372">
    <property type="entry name" value="UPF0182"/>
</dbReference>
<dbReference type="GO" id="GO:0016020">
    <property type="term" value="C:membrane"/>
    <property type="evidence" value="ECO:0007669"/>
    <property type="project" value="InterPro"/>
</dbReference>
<proteinExistence type="predicted"/>
<dbReference type="STRING" id="656914.SAMN00017405_1461"/>
<protein>
    <submittedName>
        <fullName evidence="6">Uncharacterized protein family (UPF0182)</fullName>
    </submittedName>
</protein>
<dbReference type="GO" id="GO:0005576">
    <property type="term" value="C:extracellular region"/>
    <property type="evidence" value="ECO:0007669"/>
    <property type="project" value="TreeGrafter"/>
</dbReference>
<dbReference type="AlphaFoldDB" id="A0A1W1VS19"/>
<organism evidence="6 7">
    <name type="scientific">Desulfonispora thiosulfatigenes DSM 11270</name>
    <dbReference type="NCBI Taxonomy" id="656914"/>
    <lineage>
        <taxon>Bacteria</taxon>
        <taxon>Bacillati</taxon>
        <taxon>Bacillota</taxon>
        <taxon>Clostridia</taxon>
        <taxon>Eubacteriales</taxon>
        <taxon>Peptococcaceae</taxon>
        <taxon>Desulfonispora</taxon>
    </lineage>
</organism>
<evidence type="ECO:0000256" key="2">
    <source>
        <dbReference type="ARBA" id="ARBA00022692"/>
    </source>
</evidence>
<dbReference type="EMBL" id="FWWT01000023">
    <property type="protein sequence ID" value="SMB96136.1"/>
    <property type="molecule type" value="Genomic_DNA"/>
</dbReference>
<evidence type="ECO:0000256" key="1">
    <source>
        <dbReference type="ARBA" id="ARBA00022475"/>
    </source>
</evidence>
<name>A0A1W1VS19_DESTI</name>
<gene>
    <name evidence="6" type="ORF">SAMN00017405_1461</name>
</gene>
<evidence type="ECO:0000256" key="5">
    <source>
        <dbReference type="SAM" id="Phobius"/>
    </source>
</evidence>
<feature type="transmembrane region" description="Helical" evidence="5">
    <location>
        <begin position="102"/>
        <end position="126"/>
    </location>
</feature>
<keyword evidence="3 5" id="KW-1133">Transmembrane helix</keyword>
<dbReference type="OrthoDB" id="9763654at2"/>
<keyword evidence="7" id="KW-1185">Reference proteome</keyword>
<evidence type="ECO:0000313" key="6">
    <source>
        <dbReference type="EMBL" id="SMB96136.1"/>
    </source>
</evidence>